<keyword evidence="3" id="KW-1185">Reference proteome</keyword>
<sequence length="104" mass="11304">MHGHGVPCMAAMRPDARAQDLAVSQPDRGAFRSNVCTSMADTPRGRRQSPGREEEQHSSSTMNKTRNLPLFSTVLSSSESFSPLTELGLIQAGSDHKVAYDIET</sequence>
<feature type="region of interest" description="Disordered" evidence="1">
    <location>
        <begin position="19"/>
        <end position="66"/>
    </location>
</feature>
<reference evidence="2 3" key="1">
    <citation type="journal article" date="2009" name="Nature">
        <title>The Sorghum bicolor genome and the diversification of grasses.</title>
        <authorList>
            <person name="Paterson A.H."/>
            <person name="Bowers J.E."/>
            <person name="Bruggmann R."/>
            <person name="Dubchak I."/>
            <person name="Grimwood J."/>
            <person name="Gundlach H."/>
            <person name="Haberer G."/>
            <person name="Hellsten U."/>
            <person name="Mitros T."/>
            <person name="Poliakov A."/>
            <person name="Schmutz J."/>
            <person name="Spannagl M."/>
            <person name="Tang H."/>
            <person name="Wang X."/>
            <person name="Wicker T."/>
            <person name="Bharti A.K."/>
            <person name="Chapman J."/>
            <person name="Feltus F.A."/>
            <person name="Gowik U."/>
            <person name="Grigoriev I.V."/>
            <person name="Lyons E."/>
            <person name="Maher C.A."/>
            <person name="Martis M."/>
            <person name="Narechania A."/>
            <person name="Otillar R.P."/>
            <person name="Penning B.W."/>
            <person name="Salamov A.A."/>
            <person name="Wang Y."/>
            <person name="Zhang L."/>
            <person name="Carpita N.C."/>
            <person name="Freeling M."/>
            <person name="Gingle A.R."/>
            <person name="Hash C.T."/>
            <person name="Keller B."/>
            <person name="Klein P."/>
            <person name="Kresovich S."/>
            <person name="McCann M.C."/>
            <person name="Ming R."/>
            <person name="Peterson D.G."/>
            <person name="Mehboob-ur-Rahman"/>
            <person name="Ware D."/>
            <person name="Westhoff P."/>
            <person name="Mayer K.F."/>
            <person name="Messing J."/>
            <person name="Rokhsar D.S."/>
        </authorList>
    </citation>
    <scope>NUCLEOTIDE SEQUENCE [LARGE SCALE GENOMIC DNA]</scope>
    <source>
        <strain evidence="3">cv. BTx623</strain>
    </source>
</reference>
<dbReference type="EMBL" id="CM000766">
    <property type="protein sequence ID" value="OQU80486.1"/>
    <property type="molecule type" value="Genomic_DNA"/>
</dbReference>
<dbReference type="InParanoid" id="A0A1Z5RAT1"/>
<dbReference type="Proteomes" id="UP000000768">
    <property type="component" value="Chromosome 7"/>
</dbReference>
<evidence type="ECO:0000313" key="3">
    <source>
        <dbReference type="Proteomes" id="UP000000768"/>
    </source>
</evidence>
<organism evidence="2 3">
    <name type="scientific">Sorghum bicolor</name>
    <name type="common">Sorghum</name>
    <name type="synonym">Sorghum vulgare</name>
    <dbReference type="NCBI Taxonomy" id="4558"/>
    <lineage>
        <taxon>Eukaryota</taxon>
        <taxon>Viridiplantae</taxon>
        <taxon>Streptophyta</taxon>
        <taxon>Embryophyta</taxon>
        <taxon>Tracheophyta</taxon>
        <taxon>Spermatophyta</taxon>
        <taxon>Magnoliopsida</taxon>
        <taxon>Liliopsida</taxon>
        <taxon>Poales</taxon>
        <taxon>Poaceae</taxon>
        <taxon>PACMAD clade</taxon>
        <taxon>Panicoideae</taxon>
        <taxon>Andropogonodae</taxon>
        <taxon>Andropogoneae</taxon>
        <taxon>Sorghinae</taxon>
        <taxon>Sorghum</taxon>
    </lineage>
</organism>
<evidence type="ECO:0000313" key="2">
    <source>
        <dbReference type="EMBL" id="OQU80486.1"/>
    </source>
</evidence>
<accession>A0A1Z5RAT1</accession>
<evidence type="ECO:0000256" key="1">
    <source>
        <dbReference type="SAM" id="MobiDB-lite"/>
    </source>
</evidence>
<gene>
    <name evidence="2" type="ORF">SORBI_3007G133850</name>
</gene>
<protein>
    <submittedName>
        <fullName evidence="2">Uncharacterized protein</fullName>
    </submittedName>
</protein>
<dbReference type="Gramene" id="OQU80486">
    <property type="protein sequence ID" value="OQU80486"/>
    <property type="gene ID" value="SORBI_3007G133850"/>
</dbReference>
<reference evidence="3" key="2">
    <citation type="journal article" date="2018" name="Plant J.">
        <title>The Sorghum bicolor reference genome: improved assembly, gene annotations, a transcriptome atlas, and signatures of genome organization.</title>
        <authorList>
            <person name="McCormick R.F."/>
            <person name="Truong S.K."/>
            <person name="Sreedasyam A."/>
            <person name="Jenkins J."/>
            <person name="Shu S."/>
            <person name="Sims D."/>
            <person name="Kennedy M."/>
            <person name="Amirebrahimi M."/>
            <person name="Weers B.D."/>
            <person name="McKinley B."/>
            <person name="Mattison A."/>
            <person name="Morishige D.T."/>
            <person name="Grimwood J."/>
            <person name="Schmutz J."/>
            <person name="Mullet J.E."/>
        </authorList>
    </citation>
    <scope>NUCLEOTIDE SEQUENCE [LARGE SCALE GENOMIC DNA]</scope>
    <source>
        <strain evidence="3">cv. BTx623</strain>
    </source>
</reference>
<name>A0A1Z5RAT1_SORBI</name>
<dbReference type="AlphaFoldDB" id="A0A1Z5RAT1"/>
<proteinExistence type="predicted"/>